<keyword evidence="21" id="KW-0511">Multifunctional enzyme</keyword>
<evidence type="ECO:0000256" key="13">
    <source>
        <dbReference type="ARBA" id="ARBA00022692"/>
    </source>
</evidence>
<keyword evidence="15" id="KW-0133">Cell shape</keyword>
<evidence type="ECO:0000256" key="17">
    <source>
        <dbReference type="ARBA" id="ARBA00022984"/>
    </source>
</evidence>
<dbReference type="HOGENOM" id="CLU_006354_2_2_9"/>
<evidence type="ECO:0000256" key="4">
    <source>
        <dbReference type="ARBA" id="ARBA00007090"/>
    </source>
</evidence>
<dbReference type="STRING" id="696281.Desru_2170"/>
<dbReference type="InterPro" id="IPR012338">
    <property type="entry name" value="Beta-lactam/transpept-like"/>
</dbReference>
<keyword evidence="32" id="KW-1185">Reference proteome</keyword>
<dbReference type="Gene3D" id="1.10.3810.10">
    <property type="entry name" value="Biosynthetic peptidoglycan transglycosylase-like"/>
    <property type="match status" value="1"/>
</dbReference>
<reference evidence="32" key="1">
    <citation type="submission" date="2011-05" db="EMBL/GenBank/DDBJ databases">
        <title>Complete sequence of Desulfotomaculum ruminis DSM 2154.</title>
        <authorList>
            <person name="Lucas S."/>
            <person name="Copeland A."/>
            <person name="Lapidus A."/>
            <person name="Cheng J.-F."/>
            <person name="Goodwin L."/>
            <person name="Pitluck S."/>
            <person name="Lu M."/>
            <person name="Detter J.C."/>
            <person name="Han C."/>
            <person name="Tapia R."/>
            <person name="Land M."/>
            <person name="Hauser L."/>
            <person name="Kyrpides N."/>
            <person name="Ivanova N."/>
            <person name="Mikhailova N."/>
            <person name="Pagani I."/>
            <person name="Stams A.J.M."/>
            <person name="Plugge C.M."/>
            <person name="Muyzer G."/>
            <person name="Kuever J."/>
            <person name="Parshina S.N."/>
            <person name="Ivanova A.E."/>
            <person name="Nazina T.N."/>
            <person name="Brambilla E."/>
            <person name="Spring S."/>
            <person name="Klenk H.-P."/>
            <person name="Woyke T."/>
        </authorList>
    </citation>
    <scope>NUCLEOTIDE SEQUENCE [LARGE SCALE GENOMIC DNA]</scope>
    <source>
        <strain evidence="32">ATCC 23193 / DSM 2154 / NCIB 8452 / DL</strain>
    </source>
</reference>
<evidence type="ECO:0000259" key="29">
    <source>
        <dbReference type="Pfam" id="PF00905"/>
    </source>
</evidence>
<dbReference type="SUPFAM" id="SSF53955">
    <property type="entry name" value="Lysozyme-like"/>
    <property type="match status" value="1"/>
</dbReference>
<evidence type="ECO:0000256" key="3">
    <source>
        <dbReference type="ARBA" id="ARBA00004752"/>
    </source>
</evidence>
<dbReference type="InterPro" id="IPR001460">
    <property type="entry name" value="PCN-bd_Tpept"/>
</dbReference>
<evidence type="ECO:0000256" key="20">
    <source>
        <dbReference type="ARBA" id="ARBA00023251"/>
    </source>
</evidence>
<dbReference type="FunFam" id="1.10.3810.10:FF:000001">
    <property type="entry name" value="Penicillin-binding protein 1A"/>
    <property type="match status" value="1"/>
</dbReference>
<evidence type="ECO:0000256" key="5">
    <source>
        <dbReference type="ARBA" id="ARBA00007739"/>
    </source>
</evidence>
<dbReference type="GO" id="GO:0008658">
    <property type="term" value="F:penicillin binding"/>
    <property type="evidence" value="ECO:0007669"/>
    <property type="project" value="InterPro"/>
</dbReference>
<evidence type="ECO:0000256" key="23">
    <source>
        <dbReference type="ARBA" id="ARBA00034000"/>
    </source>
</evidence>
<name>F6DKP5_DESRL</name>
<dbReference type="UniPathway" id="UPA00219"/>
<comment type="similarity">
    <text evidence="5">In the N-terminal section; belongs to the glycosyltransferase 51 family.</text>
</comment>
<keyword evidence="22" id="KW-0961">Cell wall biogenesis/degradation</keyword>
<evidence type="ECO:0000256" key="27">
    <source>
        <dbReference type="SAM" id="MobiDB-lite"/>
    </source>
</evidence>
<comment type="pathway">
    <text evidence="26">Glycan biosynthesis.</text>
</comment>
<evidence type="ECO:0000256" key="8">
    <source>
        <dbReference type="ARBA" id="ARBA00022475"/>
    </source>
</evidence>
<dbReference type="GO" id="GO:0009252">
    <property type="term" value="P:peptidoglycan biosynthetic process"/>
    <property type="evidence" value="ECO:0007669"/>
    <property type="project" value="UniProtKB-UniPathway"/>
</dbReference>
<dbReference type="EC" id="3.4.16.4" evidence="6"/>
<evidence type="ECO:0000256" key="12">
    <source>
        <dbReference type="ARBA" id="ARBA00022679"/>
    </source>
</evidence>
<evidence type="ECO:0000256" key="26">
    <source>
        <dbReference type="ARBA" id="ARBA00060592"/>
    </source>
</evidence>
<dbReference type="InterPro" id="IPR023346">
    <property type="entry name" value="Lysozyme-like_dom_sf"/>
</dbReference>
<accession>F6DKP5</accession>
<reference evidence="31 32" key="2">
    <citation type="journal article" date="2012" name="Stand. Genomic Sci.">
        <title>Complete genome sequence of the sulfate-reducing firmicute Desulfotomaculum ruminis type strain (DL(T)).</title>
        <authorList>
            <person name="Spring S."/>
            <person name="Visser M."/>
            <person name="Lu M."/>
            <person name="Copeland A."/>
            <person name="Lapidus A."/>
            <person name="Lucas S."/>
            <person name="Cheng J.F."/>
            <person name="Han C."/>
            <person name="Tapia R."/>
            <person name="Goodwin L.A."/>
            <person name="Pitluck S."/>
            <person name="Ivanova N."/>
            <person name="Land M."/>
            <person name="Hauser L."/>
            <person name="Larimer F."/>
            <person name="Rohde M."/>
            <person name="Goker M."/>
            <person name="Detter J.C."/>
            <person name="Kyrpides N.C."/>
            <person name="Woyke T."/>
            <person name="Schaap P.J."/>
            <person name="Plugge C.M."/>
            <person name="Muyzer G."/>
            <person name="Kuever J."/>
            <person name="Pereira I.A."/>
            <person name="Parshina S.N."/>
            <person name="Bernier-Latmani R."/>
            <person name="Stams A.J."/>
            <person name="Klenk H.P."/>
        </authorList>
    </citation>
    <scope>NUCLEOTIDE SEQUENCE [LARGE SCALE GENOMIC DNA]</scope>
    <source>
        <strain evidence="32">ATCC 23193 / DSM 2154 / NCIB 8452 / DL</strain>
    </source>
</reference>
<dbReference type="EMBL" id="CP002780">
    <property type="protein sequence ID" value="AEG60420.1"/>
    <property type="molecule type" value="Genomic_DNA"/>
</dbReference>
<evidence type="ECO:0000256" key="24">
    <source>
        <dbReference type="ARBA" id="ARBA00044770"/>
    </source>
</evidence>
<evidence type="ECO:0000313" key="31">
    <source>
        <dbReference type="EMBL" id="AEG60420.1"/>
    </source>
</evidence>
<evidence type="ECO:0000256" key="21">
    <source>
        <dbReference type="ARBA" id="ARBA00023268"/>
    </source>
</evidence>
<evidence type="ECO:0000256" key="15">
    <source>
        <dbReference type="ARBA" id="ARBA00022960"/>
    </source>
</evidence>
<keyword evidence="19 28" id="KW-0472">Membrane</keyword>
<evidence type="ECO:0000256" key="14">
    <source>
        <dbReference type="ARBA" id="ARBA00022801"/>
    </source>
</evidence>
<gene>
    <name evidence="31" type="ordered locus">Desru_2170</name>
</gene>
<dbReference type="AlphaFoldDB" id="F6DKP5"/>
<feature type="domain" description="Penicillin-binding protein transpeptidase" evidence="29">
    <location>
        <begin position="337"/>
        <end position="601"/>
    </location>
</feature>
<keyword evidence="8" id="KW-1003">Cell membrane</keyword>
<dbReference type="eggNOG" id="COG0744">
    <property type="taxonomic scope" value="Bacteria"/>
</dbReference>
<feature type="transmembrane region" description="Helical" evidence="28">
    <location>
        <begin position="12"/>
        <end position="37"/>
    </location>
</feature>
<evidence type="ECO:0000256" key="1">
    <source>
        <dbReference type="ARBA" id="ARBA00002624"/>
    </source>
</evidence>
<evidence type="ECO:0000256" key="19">
    <source>
        <dbReference type="ARBA" id="ARBA00023136"/>
    </source>
</evidence>
<proteinExistence type="inferred from homology"/>
<dbReference type="GO" id="GO:0005886">
    <property type="term" value="C:plasma membrane"/>
    <property type="evidence" value="ECO:0007669"/>
    <property type="project" value="UniProtKB-SubCell"/>
</dbReference>
<dbReference type="KEGG" id="dru:Desru_2170"/>
<keyword evidence="14" id="KW-0378">Hydrolase</keyword>
<dbReference type="Pfam" id="PF00905">
    <property type="entry name" value="Transpeptidase"/>
    <property type="match status" value="1"/>
</dbReference>
<feature type="compositionally biased region" description="Polar residues" evidence="27">
    <location>
        <begin position="682"/>
        <end position="703"/>
    </location>
</feature>
<keyword evidence="13 28" id="KW-0812">Transmembrane</keyword>
<evidence type="ECO:0000256" key="28">
    <source>
        <dbReference type="SAM" id="Phobius"/>
    </source>
</evidence>
<comment type="catalytic activity">
    <reaction evidence="23">
        <text>Preferential cleavage: (Ac)2-L-Lys-D-Ala-|-D-Ala. Also transpeptidation of peptidyl-alanyl moieties that are N-acyl substituents of D-alanine.</text>
        <dbReference type="EC" id="3.4.16.4"/>
    </reaction>
</comment>
<feature type="domain" description="Glycosyl transferase family 51" evidence="30">
    <location>
        <begin position="67"/>
        <end position="241"/>
    </location>
</feature>
<evidence type="ECO:0000256" key="18">
    <source>
        <dbReference type="ARBA" id="ARBA00022989"/>
    </source>
</evidence>
<dbReference type="InterPro" id="IPR001264">
    <property type="entry name" value="Glyco_trans_51"/>
</dbReference>
<dbReference type="Proteomes" id="UP000009234">
    <property type="component" value="Chromosome"/>
</dbReference>
<dbReference type="Pfam" id="PF00912">
    <property type="entry name" value="Transgly"/>
    <property type="match status" value="1"/>
</dbReference>
<dbReference type="RefSeq" id="WP_013842180.1">
    <property type="nucleotide sequence ID" value="NC_015589.1"/>
</dbReference>
<evidence type="ECO:0000256" key="6">
    <source>
        <dbReference type="ARBA" id="ARBA00012448"/>
    </source>
</evidence>
<comment type="catalytic activity">
    <reaction evidence="25">
        <text>[GlcNAc-(1-&gt;4)-Mur2Ac(oyl-L-Ala-gamma-D-Glu-L-Lys-D-Ala-D-Ala)](n)-di-trans,octa-cis-undecaprenyl diphosphate + beta-D-GlcNAc-(1-&gt;4)-Mur2Ac(oyl-L-Ala-gamma-D-Glu-L-Lys-D-Ala-D-Ala)-di-trans,octa-cis-undecaprenyl diphosphate = [GlcNAc-(1-&gt;4)-Mur2Ac(oyl-L-Ala-gamma-D-Glu-L-Lys-D-Ala-D-Ala)](n+1)-di-trans,octa-cis-undecaprenyl diphosphate + di-trans,octa-cis-undecaprenyl diphosphate + H(+)</text>
        <dbReference type="Rhea" id="RHEA:23708"/>
        <dbReference type="Rhea" id="RHEA-COMP:9602"/>
        <dbReference type="Rhea" id="RHEA-COMP:9603"/>
        <dbReference type="ChEBI" id="CHEBI:15378"/>
        <dbReference type="ChEBI" id="CHEBI:58405"/>
        <dbReference type="ChEBI" id="CHEBI:60033"/>
        <dbReference type="ChEBI" id="CHEBI:78435"/>
        <dbReference type="EC" id="2.4.99.28"/>
    </reaction>
</comment>
<dbReference type="SUPFAM" id="SSF56601">
    <property type="entry name" value="beta-lactamase/transpeptidase-like"/>
    <property type="match status" value="1"/>
</dbReference>
<dbReference type="GO" id="GO:0006508">
    <property type="term" value="P:proteolysis"/>
    <property type="evidence" value="ECO:0007669"/>
    <property type="project" value="UniProtKB-KW"/>
</dbReference>
<dbReference type="InterPro" id="IPR050396">
    <property type="entry name" value="Glycosyltr_51/Transpeptidase"/>
</dbReference>
<evidence type="ECO:0000256" key="25">
    <source>
        <dbReference type="ARBA" id="ARBA00049902"/>
    </source>
</evidence>
<keyword evidence="20" id="KW-0046">Antibiotic resistance</keyword>
<dbReference type="OrthoDB" id="9766909at2"/>
<feature type="region of interest" description="Disordered" evidence="27">
    <location>
        <begin position="621"/>
        <end position="703"/>
    </location>
</feature>
<dbReference type="GO" id="GO:0008360">
    <property type="term" value="P:regulation of cell shape"/>
    <property type="evidence" value="ECO:0007669"/>
    <property type="project" value="UniProtKB-KW"/>
</dbReference>
<dbReference type="GO" id="GO:0071555">
    <property type="term" value="P:cell wall organization"/>
    <property type="evidence" value="ECO:0007669"/>
    <property type="project" value="UniProtKB-KW"/>
</dbReference>
<keyword evidence="17" id="KW-0573">Peptidoglycan synthesis</keyword>
<evidence type="ECO:0000256" key="9">
    <source>
        <dbReference type="ARBA" id="ARBA00022645"/>
    </source>
</evidence>
<keyword evidence="12" id="KW-0808">Transferase</keyword>
<keyword evidence="16" id="KW-0735">Signal-anchor</keyword>
<keyword evidence="10" id="KW-0645">Protease</keyword>
<evidence type="ECO:0000256" key="10">
    <source>
        <dbReference type="ARBA" id="ARBA00022670"/>
    </source>
</evidence>
<dbReference type="NCBIfam" id="TIGR02074">
    <property type="entry name" value="PBP_1a_fam"/>
    <property type="match status" value="1"/>
</dbReference>
<dbReference type="GO" id="GO:0008955">
    <property type="term" value="F:peptidoglycan glycosyltransferase activity"/>
    <property type="evidence" value="ECO:0007669"/>
    <property type="project" value="UniProtKB-EC"/>
</dbReference>
<evidence type="ECO:0000256" key="7">
    <source>
        <dbReference type="ARBA" id="ARBA00018638"/>
    </source>
</evidence>
<keyword evidence="9" id="KW-0121">Carboxypeptidase</keyword>
<keyword evidence="11" id="KW-0328">Glycosyltransferase</keyword>
<dbReference type="InterPro" id="IPR036950">
    <property type="entry name" value="PBP_transglycosylase"/>
</dbReference>
<dbReference type="GO" id="GO:0009002">
    <property type="term" value="F:serine-type D-Ala-D-Ala carboxypeptidase activity"/>
    <property type="evidence" value="ECO:0007669"/>
    <property type="project" value="UniProtKB-EC"/>
</dbReference>
<dbReference type="PANTHER" id="PTHR32282">
    <property type="entry name" value="BINDING PROTEIN TRANSPEPTIDASE, PUTATIVE-RELATED"/>
    <property type="match status" value="1"/>
</dbReference>
<dbReference type="EC" id="2.4.99.28" evidence="24"/>
<dbReference type="GO" id="GO:0046677">
    <property type="term" value="P:response to antibiotic"/>
    <property type="evidence" value="ECO:0007669"/>
    <property type="project" value="UniProtKB-KW"/>
</dbReference>
<feature type="compositionally biased region" description="Polar residues" evidence="27">
    <location>
        <begin position="660"/>
        <end position="669"/>
    </location>
</feature>
<organism evidence="31 32">
    <name type="scientific">Desulforamulus ruminis (strain ATCC 23193 / DSM 2154 / NCIMB 8452 / DL)</name>
    <name type="common">Desulfotomaculum ruminis</name>
    <dbReference type="NCBI Taxonomy" id="696281"/>
    <lineage>
        <taxon>Bacteria</taxon>
        <taxon>Bacillati</taxon>
        <taxon>Bacillota</taxon>
        <taxon>Clostridia</taxon>
        <taxon>Eubacteriales</taxon>
        <taxon>Peptococcaceae</taxon>
        <taxon>Desulforamulus</taxon>
    </lineage>
</organism>
<evidence type="ECO:0000313" key="32">
    <source>
        <dbReference type="Proteomes" id="UP000009234"/>
    </source>
</evidence>
<comment type="similarity">
    <text evidence="4">In the C-terminal section; belongs to the transpeptidase family.</text>
</comment>
<evidence type="ECO:0000256" key="2">
    <source>
        <dbReference type="ARBA" id="ARBA00004401"/>
    </source>
</evidence>
<sequence length="703" mass="78397">MTEKASKNSGIRLLKLSIGVLVLIFLVLAGGLTYTVIQDYEEVASRYNLDQFEYQRNQKSIIYSSNGEVIAELYEREKRYVSLDKISAPMKEAILAIEDHRFYNHFGIDFIGTFRALYRDLAHREAVEGGSTITQQLVRNLFLTNEKTFQRKITEIFLALKMESRFSKDEILEMYLNEIYFGNGCYGVESAARKYFNKNAGDLNLAESSMLAAIPKAPNLYEPLNHLEANKVRQKDVLNRMVQLKMIAFQEAEAARQQEIQVHPVQASEESFHYAFPYFTTEIVKQLVDLYGRQRVFHEGLVVTTTLDTRAVKAAEEVVRRKAAELKQRGIAASNICIVSVDPADGAVLSLVGGTDFRVDQNNLAMIPRQPGSSIKPIHYAGALEQKIINESSQINARSKDFNKYYVASKVDGSVTVLSALKYSMNVPAVEVVNLMGVKNAIENMKRFGITTISSEHDANLAIALGGMYYGVKPIEMAAAFATFANDGKYNKPYMIKTVEDQKGNILYQHDSQPKQIISAKTAQTMTKILTEAVRGGTGTRANITGNEAGKTGTTDDSRCLWFVGYNQEISTAVWVGNSDNRPVRGYSGGDLASPIWREYMISLMDSRVIKRPSRSILPLLEDTPVKEQEENLPEQEETALPPEEPVQEPVEPGAEPETEPSSPVNTPEQPKGNEPLEPNTPVESPETSENPQTTEVNPANMP</sequence>
<dbReference type="Gene3D" id="3.40.710.10">
    <property type="entry name" value="DD-peptidase/beta-lactamase superfamily"/>
    <property type="match status" value="1"/>
</dbReference>
<keyword evidence="18 28" id="KW-1133">Transmembrane helix</keyword>
<evidence type="ECO:0000256" key="11">
    <source>
        <dbReference type="ARBA" id="ARBA00022676"/>
    </source>
</evidence>
<comment type="pathway">
    <text evidence="3">Cell wall biogenesis; peptidoglycan biosynthesis.</text>
</comment>
<comment type="function">
    <text evidence="1">Cell wall formation. Synthesis of cross-linked peptidoglycan from the lipid intermediates. The enzyme has a penicillin-insensitive transglycosylase N-terminal domain (formation of linear glycan strands) and a penicillin-sensitive transpeptidase C-terminal domain (cross-linking of the peptide subunits).</text>
</comment>
<comment type="subcellular location">
    <subcellularLocation>
        <location evidence="2">Cell membrane</location>
        <topology evidence="2">Single-pass type II membrane protein</topology>
    </subcellularLocation>
</comment>
<evidence type="ECO:0000259" key="30">
    <source>
        <dbReference type="Pfam" id="PF00912"/>
    </source>
</evidence>
<evidence type="ECO:0000256" key="16">
    <source>
        <dbReference type="ARBA" id="ARBA00022968"/>
    </source>
</evidence>
<evidence type="ECO:0000256" key="22">
    <source>
        <dbReference type="ARBA" id="ARBA00023316"/>
    </source>
</evidence>
<protein>
    <recommendedName>
        <fullName evidence="7">Penicillin-binding protein 1A</fullName>
        <ecNumber evidence="24">2.4.99.28</ecNumber>
        <ecNumber evidence="6">3.4.16.4</ecNumber>
    </recommendedName>
</protein>
<dbReference type="PANTHER" id="PTHR32282:SF33">
    <property type="entry name" value="PEPTIDOGLYCAN GLYCOSYLTRANSFERASE"/>
    <property type="match status" value="1"/>
</dbReference>